<evidence type="ECO:0000313" key="9">
    <source>
        <dbReference type="EMBL" id="CAD7272241.1"/>
    </source>
</evidence>
<dbReference type="GO" id="GO:0070492">
    <property type="term" value="F:oligosaccharide binding"/>
    <property type="evidence" value="ECO:0007669"/>
    <property type="project" value="TreeGrafter"/>
</dbReference>
<keyword evidence="6" id="KW-0458">Lysosome</keyword>
<feature type="domain" description="GH18" evidence="8">
    <location>
        <begin position="44"/>
        <end position="369"/>
    </location>
</feature>
<organism evidence="9">
    <name type="scientific">Notodromas monacha</name>
    <dbReference type="NCBI Taxonomy" id="399045"/>
    <lineage>
        <taxon>Eukaryota</taxon>
        <taxon>Metazoa</taxon>
        <taxon>Ecdysozoa</taxon>
        <taxon>Arthropoda</taxon>
        <taxon>Crustacea</taxon>
        <taxon>Oligostraca</taxon>
        <taxon>Ostracoda</taxon>
        <taxon>Podocopa</taxon>
        <taxon>Podocopida</taxon>
        <taxon>Cypridocopina</taxon>
        <taxon>Cypridoidea</taxon>
        <taxon>Cyprididae</taxon>
        <taxon>Notodromas</taxon>
    </lineage>
</organism>
<dbReference type="PANTHER" id="PTHR46066:SF2">
    <property type="entry name" value="CHITINASE DOMAIN-CONTAINING PROTEIN 1"/>
    <property type="match status" value="1"/>
</dbReference>
<dbReference type="GO" id="GO:0005576">
    <property type="term" value="C:extracellular region"/>
    <property type="evidence" value="ECO:0007669"/>
    <property type="project" value="UniProtKB-SubCell"/>
</dbReference>
<dbReference type="AlphaFoldDB" id="A0A7R9G8S2"/>
<dbReference type="PROSITE" id="PS51910">
    <property type="entry name" value="GH18_2"/>
    <property type="match status" value="1"/>
</dbReference>
<dbReference type="Gene3D" id="3.20.20.80">
    <property type="entry name" value="Glycosidases"/>
    <property type="match status" value="1"/>
</dbReference>
<protein>
    <recommendedName>
        <fullName evidence="7">Chitinase domain-containing protein 1</fullName>
    </recommendedName>
</protein>
<dbReference type="GO" id="GO:0008061">
    <property type="term" value="F:chitin binding"/>
    <property type="evidence" value="ECO:0007669"/>
    <property type="project" value="InterPro"/>
</dbReference>
<evidence type="ECO:0000256" key="6">
    <source>
        <dbReference type="ARBA" id="ARBA00023228"/>
    </source>
</evidence>
<evidence type="ECO:0000256" key="5">
    <source>
        <dbReference type="ARBA" id="ARBA00022729"/>
    </source>
</evidence>
<comment type="subcellular location">
    <subcellularLocation>
        <location evidence="1">Lysosome</location>
    </subcellularLocation>
    <subcellularLocation>
        <location evidence="2">Secreted</location>
    </subcellularLocation>
</comment>
<dbReference type="GO" id="GO:0005975">
    <property type="term" value="P:carbohydrate metabolic process"/>
    <property type="evidence" value="ECO:0007669"/>
    <property type="project" value="InterPro"/>
</dbReference>
<dbReference type="GO" id="GO:0012505">
    <property type="term" value="C:endomembrane system"/>
    <property type="evidence" value="ECO:0007669"/>
    <property type="project" value="TreeGrafter"/>
</dbReference>
<dbReference type="InterPro" id="IPR017853">
    <property type="entry name" value="GH"/>
</dbReference>
<evidence type="ECO:0000256" key="7">
    <source>
        <dbReference type="ARBA" id="ARBA00040976"/>
    </source>
</evidence>
<dbReference type="InterPro" id="IPR011583">
    <property type="entry name" value="Chitinase_II/V-like_cat"/>
</dbReference>
<dbReference type="EMBL" id="OA882050">
    <property type="protein sequence ID" value="CAD7272241.1"/>
    <property type="molecule type" value="Genomic_DNA"/>
</dbReference>
<sequence>MNKVGAVDKSVVELGLLTEKVKAADVFTRGSAYDKRVGTKNFPGISLGYVTPWNSHGYDVAKLFSAKFSFVSPVWLQVACGSNGKYVLKGQHDVDAGWVELLHQRGKKHKLKVVPRILIDKWKSDDFVKLFGNREEQADFITTMKNGLSLHKMDGIVLEIWRQAPPSLKDDLVTFLVNFGRSMQKDNYMVILAIPPTPSSQSGPGSFSKSDFEKLRYSFDAFSIMTYDYSSPINPGPNSPVGWAESCVRNLCPDELGKDCRDKLLMGINFYGYDYTPTGGGPILGSQLLQILGTVKAKVTYDDNSMEHFFEYRTREGKHTVFYPTIWSLSQRLELAKNLGVGIAIWELGQGMDYFYDLLKQFVDVVQLLMERGVSIRMTILCVIGVGTGLFGDRHRVTHIPQLIALLSTSWNHRGSKSQMILPA</sequence>
<dbReference type="PANTHER" id="PTHR46066">
    <property type="entry name" value="CHITINASE DOMAIN-CONTAINING PROTEIN 1 FAMILY MEMBER"/>
    <property type="match status" value="1"/>
</dbReference>
<evidence type="ECO:0000256" key="4">
    <source>
        <dbReference type="ARBA" id="ARBA00022525"/>
    </source>
</evidence>
<dbReference type="Pfam" id="PF00704">
    <property type="entry name" value="Glyco_hydro_18"/>
    <property type="match status" value="1"/>
</dbReference>
<dbReference type="Proteomes" id="UP000678499">
    <property type="component" value="Unassembled WGS sequence"/>
</dbReference>
<gene>
    <name evidence="9" type="ORF">NMOB1V02_LOCUS183</name>
</gene>
<accession>A0A7R9G8S2</accession>
<evidence type="ECO:0000256" key="2">
    <source>
        <dbReference type="ARBA" id="ARBA00004613"/>
    </source>
</evidence>
<dbReference type="SMART" id="SM00636">
    <property type="entry name" value="Glyco_18"/>
    <property type="match status" value="1"/>
</dbReference>
<dbReference type="GO" id="GO:0005764">
    <property type="term" value="C:lysosome"/>
    <property type="evidence" value="ECO:0007669"/>
    <property type="project" value="UniProtKB-SubCell"/>
</dbReference>
<dbReference type="FunFam" id="3.10.50.10:FF:000002">
    <property type="entry name" value="Chitinase domain-containing protein 1"/>
    <property type="match status" value="1"/>
</dbReference>
<keyword evidence="5" id="KW-0732">Signal</keyword>
<evidence type="ECO:0000256" key="1">
    <source>
        <dbReference type="ARBA" id="ARBA00004371"/>
    </source>
</evidence>
<proteinExistence type="inferred from homology"/>
<dbReference type="Gene3D" id="3.10.50.10">
    <property type="match status" value="1"/>
</dbReference>
<name>A0A7R9G8S2_9CRUS</name>
<reference evidence="9" key="1">
    <citation type="submission" date="2020-11" db="EMBL/GenBank/DDBJ databases">
        <authorList>
            <person name="Tran Van P."/>
        </authorList>
    </citation>
    <scope>NUCLEOTIDE SEQUENCE</scope>
</reference>
<dbReference type="InterPro" id="IPR001223">
    <property type="entry name" value="Glyco_hydro18_cat"/>
</dbReference>
<evidence type="ECO:0000256" key="3">
    <source>
        <dbReference type="ARBA" id="ARBA00009336"/>
    </source>
</evidence>
<dbReference type="InterPro" id="IPR029070">
    <property type="entry name" value="Chitinase_insertion_sf"/>
</dbReference>
<evidence type="ECO:0000313" key="10">
    <source>
        <dbReference type="Proteomes" id="UP000678499"/>
    </source>
</evidence>
<dbReference type="EMBL" id="CAJPEX010000013">
    <property type="protein sequence ID" value="CAG0912393.1"/>
    <property type="molecule type" value="Genomic_DNA"/>
</dbReference>
<keyword evidence="10" id="KW-1185">Reference proteome</keyword>
<comment type="similarity">
    <text evidence="3">Belongs to the glycosyl hydrolase 18 family.</text>
</comment>
<evidence type="ECO:0000259" key="8">
    <source>
        <dbReference type="PROSITE" id="PS51910"/>
    </source>
</evidence>
<dbReference type="OrthoDB" id="10254444at2759"/>
<keyword evidence="4" id="KW-0964">Secreted</keyword>
<dbReference type="SUPFAM" id="SSF51445">
    <property type="entry name" value="(Trans)glycosidases"/>
    <property type="match status" value="1"/>
</dbReference>
<dbReference type="CDD" id="cd02876">
    <property type="entry name" value="GH18_SI-CLP"/>
    <property type="match status" value="1"/>
</dbReference>